<accession>A0AAD5RDE4</accession>
<comment type="caution">
    <text evidence="1">The sequence shown here is derived from an EMBL/GenBank/DDBJ whole genome shotgun (WGS) entry which is preliminary data.</text>
</comment>
<keyword evidence="2" id="KW-1185">Reference proteome</keyword>
<evidence type="ECO:0000313" key="2">
    <source>
        <dbReference type="Proteomes" id="UP001196413"/>
    </source>
</evidence>
<dbReference type="AlphaFoldDB" id="A0AAD5RDE4"/>
<gene>
    <name evidence="1" type="ORF">KIN20_034950</name>
</gene>
<organism evidence="1 2">
    <name type="scientific">Parelaphostrongylus tenuis</name>
    <name type="common">Meningeal worm</name>
    <dbReference type="NCBI Taxonomy" id="148309"/>
    <lineage>
        <taxon>Eukaryota</taxon>
        <taxon>Metazoa</taxon>
        <taxon>Ecdysozoa</taxon>
        <taxon>Nematoda</taxon>
        <taxon>Chromadorea</taxon>
        <taxon>Rhabditida</taxon>
        <taxon>Rhabditina</taxon>
        <taxon>Rhabditomorpha</taxon>
        <taxon>Strongyloidea</taxon>
        <taxon>Metastrongylidae</taxon>
        <taxon>Parelaphostrongylus</taxon>
    </lineage>
</organism>
<evidence type="ECO:0000313" key="1">
    <source>
        <dbReference type="EMBL" id="KAJ1372719.1"/>
    </source>
</evidence>
<reference evidence="1" key="1">
    <citation type="submission" date="2021-06" db="EMBL/GenBank/DDBJ databases">
        <title>Parelaphostrongylus tenuis whole genome reference sequence.</title>
        <authorList>
            <person name="Garwood T.J."/>
            <person name="Larsen P.A."/>
            <person name="Fountain-Jones N.M."/>
            <person name="Garbe J.R."/>
            <person name="Macchietto M.G."/>
            <person name="Kania S.A."/>
            <person name="Gerhold R.W."/>
            <person name="Richards J.E."/>
            <person name="Wolf T.M."/>
        </authorList>
    </citation>
    <scope>NUCLEOTIDE SEQUENCE</scope>
    <source>
        <strain evidence="1">MNPRO001-30</strain>
        <tissue evidence="1">Meninges</tissue>
    </source>
</reference>
<sequence>MFRRALQICTSYPSRAALRTSASTGTTTSAVISEPEDPLKDLVDLLSSENEISLTEQRTIPPFASICSVADLEKLARKNVQRFSLSDYLSILKAASSLFKDRKTARDFVEKCGRASNDADIAEMAVNDDLIAFLTVLLDLDLKEEPLFRSFERRLLENIDEADFSISAVVPFLIASHRAGYVWPEEVNLVIQEVLTSQIRHIDSANILISILSHWNLEDKKVSQAAVEKTVELLGIRDKKLLPVLSARITDHQTTLSVRQLGSLAASCAKLSYFDVRVQRRLAKDLLVDVNNIDSWADVSSLVNSFSRLRFGEMTAWNALARWVNNHVDSAPLESLSIVISGMARNGIEECRPAALELSKRVRPESANSENAWLSTVYSLAYFRALSPILVESVLNKDFVAQLLNSSTSLGERLFKALKLMQINACAQVDLESAYNGPSLELSDLESFIKFDDETTRLARLIKYGKKEIEACNQFLSGVVFKIGSPSTHISPSCIDKVGVLVDAQIVCEPGSTRLVAINKWGDSVPRPIFFFGWGQTRQVSTDTVRSEENTLLGGDQLALRLLRRKGIKPIVVLYSDLLPLSSTAEKLQFLKKKILDSA</sequence>
<name>A0AAD5RDE4_PARTN</name>
<proteinExistence type="predicted"/>
<protein>
    <recommendedName>
        <fullName evidence="3">RAP domain-containing protein</fullName>
    </recommendedName>
</protein>
<evidence type="ECO:0008006" key="3">
    <source>
        <dbReference type="Google" id="ProtNLM"/>
    </source>
</evidence>
<dbReference type="Proteomes" id="UP001196413">
    <property type="component" value="Unassembled WGS sequence"/>
</dbReference>
<dbReference type="EMBL" id="JAHQIW010007174">
    <property type="protein sequence ID" value="KAJ1372719.1"/>
    <property type="molecule type" value="Genomic_DNA"/>
</dbReference>